<protein>
    <recommendedName>
        <fullName evidence="3">Thioesterase domain-containing protein</fullName>
    </recommendedName>
</protein>
<dbReference type="PANTHER" id="PTHR31793">
    <property type="entry name" value="4-HYDROXYBENZOYL-COA THIOESTERASE FAMILY MEMBER"/>
    <property type="match status" value="1"/>
</dbReference>
<dbReference type="Pfam" id="PF13279">
    <property type="entry name" value="4HBT_2"/>
    <property type="match status" value="1"/>
</dbReference>
<dbReference type="Gene3D" id="3.10.129.10">
    <property type="entry name" value="Hotdog Thioesterase"/>
    <property type="match status" value="1"/>
</dbReference>
<name>A0A381QA18_9ZZZZ</name>
<evidence type="ECO:0000313" key="2">
    <source>
        <dbReference type="EMBL" id="SUZ76171.1"/>
    </source>
</evidence>
<dbReference type="InterPro" id="IPR029069">
    <property type="entry name" value="HotDog_dom_sf"/>
</dbReference>
<dbReference type="InterPro" id="IPR050563">
    <property type="entry name" value="4-hydroxybenzoyl-CoA_TE"/>
</dbReference>
<dbReference type="SUPFAM" id="SSF54637">
    <property type="entry name" value="Thioesterase/thiol ester dehydrase-isomerase"/>
    <property type="match status" value="1"/>
</dbReference>
<accession>A0A381QA18</accession>
<dbReference type="CDD" id="cd00586">
    <property type="entry name" value="4HBT"/>
    <property type="match status" value="1"/>
</dbReference>
<reference evidence="2" key="1">
    <citation type="submission" date="2018-05" db="EMBL/GenBank/DDBJ databases">
        <authorList>
            <person name="Lanie J.A."/>
            <person name="Ng W.-L."/>
            <person name="Kazmierczak K.M."/>
            <person name="Andrzejewski T.M."/>
            <person name="Davidsen T.M."/>
            <person name="Wayne K.J."/>
            <person name="Tettelin H."/>
            <person name="Glass J.I."/>
            <person name="Rusch D."/>
            <person name="Podicherti R."/>
            <person name="Tsui H.-C.T."/>
            <person name="Winkler M.E."/>
        </authorList>
    </citation>
    <scope>NUCLEOTIDE SEQUENCE</scope>
</reference>
<feature type="region of interest" description="Disordered" evidence="1">
    <location>
        <begin position="145"/>
        <end position="164"/>
    </location>
</feature>
<evidence type="ECO:0000256" key="1">
    <source>
        <dbReference type="SAM" id="MobiDB-lite"/>
    </source>
</evidence>
<dbReference type="AlphaFoldDB" id="A0A381QA18"/>
<dbReference type="PANTHER" id="PTHR31793:SF2">
    <property type="entry name" value="BLR1345 PROTEIN"/>
    <property type="match status" value="1"/>
</dbReference>
<proteinExistence type="predicted"/>
<evidence type="ECO:0008006" key="3">
    <source>
        <dbReference type="Google" id="ProtNLM"/>
    </source>
</evidence>
<dbReference type="EMBL" id="UINC01001268">
    <property type="protein sequence ID" value="SUZ76171.1"/>
    <property type="molecule type" value="Genomic_DNA"/>
</dbReference>
<dbReference type="GO" id="GO:0047617">
    <property type="term" value="F:fatty acyl-CoA hydrolase activity"/>
    <property type="evidence" value="ECO:0007669"/>
    <property type="project" value="TreeGrafter"/>
</dbReference>
<sequence>MADPLLNVPVLCPIMHVEDDWIDYNGHMNMAYYLLIFDRCLDFVYDHLNIGEEYVETSDGSCFSREVQVNYLQELVAGDPVRVTFQLIDYDEKRLHFFQHMYHDEDNYLAATSEQLALHVDTNLRRTTPLPQTVQQQLNKLMRSHKALPRPKQAGSQIGIRQGR</sequence>
<gene>
    <name evidence="2" type="ORF">METZ01_LOCUS29025</name>
</gene>
<organism evidence="2">
    <name type="scientific">marine metagenome</name>
    <dbReference type="NCBI Taxonomy" id="408172"/>
    <lineage>
        <taxon>unclassified sequences</taxon>
        <taxon>metagenomes</taxon>
        <taxon>ecological metagenomes</taxon>
    </lineage>
</organism>